<dbReference type="Proteomes" id="UP000765509">
    <property type="component" value="Unassembled WGS sequence"/>
</dbReference>
<gene>
    <name evidence="2" type="ORF">O181_006523</name>
</gene>
<evidence type="ECO:0000313" key="2">
    <source>
        <dbReference type="EMBL" id="MBW0466808.1"/>
    </source>
</evidence>
<keyword evidence="3" id="KW-1185">Reference proteome</keyword>
<feature type="region of interest" description="Disordered" evidence="1">
    <location>
        <begin position="1"/>
        <end position="214"/>
    </location>
</feature>
<protein>
    <submittedName>
        <fullName evidence="2">Uncharacterized protein</fullName>
    </submittedName>
</protein>
<name>A0A9Q3GGN5_9BASI</name>
<evidence type="ECO:0000256" key="1">
    <source>
        <dbReference type="SAM" id="MobiDB-lite"/>
    </source>
</evidence>
<evidence type="ECO:0000313" key="3">
    <source>
        <dbReference type="Proteomes" id="UP000765509"/>
    </source>
</evidence>
<dbReference type="EMBL" id="AVOT02001398">
    <property type="protein sequence ID" value="MBW0466808.1"/>
    <property type="molecule type" value="Genomic_DNA"/>
</dbReference>
<feature type="compositionally biased region" description="Basic and acidic residues" evidence="1">
    <location>
        <begin position="172"/>
        <end position="183"/>
    </location>
</feature>
<reference evidence="2" key="1">
    <citation type="submission" date="2021-03" db="EMBL/GenBank/DDBJ databases">
        <title>Draft genome sequence of rust myrtle Austropuccinia psidii MF-1, a brazilian biotype.</title>
        <authorList>
            <person name="Quecine M.C."/>
            <person name="Pachon D.M.R."/>
            <person name="Bonatelli M.L."/>
            <person name="Correr F.H."/>
            <person name="Franceschini L.M."/>
            <person name="Leite T.F."/>
            <person name="Margarido G.R.A."/>
            <person name="Almeida C.A."/>
            <person name="Ferrarezi J.A."/>
            <person name="Labate C.A."/>
        </authorList>
    </citation>
    <scope>NUCLEOTIDE SEQUENCE</scope>
    <source>
        <strain evidence="2">MF-1</strain>
    </source>
</reference>
<feature type="compositionally biased region" description="Low complexity" evidence="1">
    <location>
        <begin position="112"/>
        <end position="124"/>
    </location>
</feature>
<dbReference type="AlphaFoldDB" id="A0A9Q3GGN5"/>
<accession>A0A9Q3GGN5</accession>
<comment type="caution">
    <text evidence="2">The sequence shown here is derived from an EMBL/GenBank/DDBJ whole genome shotgun (WGS) entry which is preliminary data.</text>
</comment>
<dbReference type="OrthoDB" id="2505172at2759"/>
<feature type="compositionally biased region" description="Basic residues" evidence="1">
    <location>
        <begin position="69"/>
        <end position="86"/>
    </location>
</feature>
<feature type="compositionally biased region" description="Basic residues" evidence="1">
    <location>
        <begin position="37"/>
        <end position="48"/>
    </location>
</feature>
<proteinExistence type="predicted"/>
<feature type="compositionally biased region" description="Basic and acidic residues" evidence="1">
    <location>
        <begin position="200"/>
        <end position="214"/>
    </location>
</feature>
<sequence length="308" mass="34234">MADDSTTSPDNVGKHTQNNAPTEKMDQNDKYPTARSTRGRVRHRTGRNHGHDHQSETTLEGGGGGFWRSRGRSRGRGRGQRGRYSKANRGARAEGGYNSSQNPRDTPAPANTSQDSSTSRQSQSLADEDESVEQDRHGDGGQEGDDNHEENGNIDANEAGKSAENEGTDEETSAKKSGKDSQSSRRHKQNSDTANTPPAKPHEKKEPYIRQVELPKEKLSTADLEAKMAAMALKNAKLLEQQKAADQDAAEYREIELKSQKAYEAQRLQQEEINAVRRVMRSPLEWFSSTNHIKVMNIQFLLMCSLCE</sequence>
<organism evidence="2 3">
    <name type="scientific">Austropuccinia psidii MF-1</name>
    <dbReference type="NCBI Taxonomy" id="1389203"/>
    <lineage>
        <taxon>Eukaryota</taxon>
        <taxon>Fungi</taxon>
        <taxon>Dikarya</taxon>
        <taxon>Basidiomycota</taxon>
        <taxon>Pucciniomycotina</taxon>
        <taxon>Pucciniomycetes</taxon>
        <taxon>Pucciniales</taxon>
        <taxon>Sphaerophragmiaceae</taxon>
        <taxon>Austropuccinia</taxon>
    </lineage>
</organism>
<feature type="compositionally biased region" description="Polar residues" evidence="1">
    <location>
        <begin position="1"/>
        <end position="21"/>
    </location>
</feature>